<accession>A0A0H2QZQ0</accession>
<reference evidence="1 2" key="1">
    <citation type="submission" date="2015-04" db="EMBL/GenBank/DDBJ databases">
        <title>Complete genome sequence of Schizopora paradoxa KUC8140, a cosmopolitan wood degrader in East Asia.</title>
        <authorList>
            <consortium name="DOE Joint Genome Institute"/>
            <person name="Min B."/>
            <person name="Park H."/>
            <person name="Jang Y."/>
            <person name="Kim J.-J."/>
            <person name="Kim K.H."/>
            <person name="Pangilinan J."/>
            <person name="Lipzen A."/>
            <person name="Riley R."/>
            <person name="Grigoriev I.V."/>
            <person name="Spatafora J.W."/>
            <person name="Choi I.-G."/>
        </authorList>
    </citation>
    <scope>NUCLEOTIDE SEQUENCE [LARGE SCALE GENOMIC DNA]</scope>
    <source>
        <strain evidence="1 2">KUC8140</strain>
    </source>
</reference>
<name>A0A0H2QZQ0_9AGAM</name>
<dbReference type="AlphaFoldDB" id="A0A0H2QZQ0"/>
<protein>
    <submittedName>
        <fullName evidence="1">Uncharacterized protein</fullName>
    </submittedName>
</protein>
<dbReference type="EMBL" id="KQ086532">
    <property type="protein sequence ID" value="KLO04467.1"/>
    <property type="molecule type" value="Genomic_DNA"/>
</dbReference>
<dbReference type="Proteomes" id="UP000053477">
    <property type="component" value="Unassembled WGS sequence"/>
</dbReference>
<organism evidence="1 2">
    <name type="scientific">Schizopora paradoxa</name>
    <dbReference type="NCBI Taxonomy" id="27342"/>
    <lineage>
        <taxon>Eukaryota</taxon>
        <taxon>Fungi</taxon>
        <taxon>Dikarya</taxon>
        <taxon>Basidiomycota</taxon>
        <taxon>Agaricomycotina</taxon>
        <taxon>Agaricomycetes</taxon>
        <taxon>Hymenochaetales</taxon>
        <taxon>Schizoporaceae</taxon>
        <taxon>Schizopora</taxon>
    </lineage>
</organism>
<dbReference type="InParanoid" id="A0A0H2QZQ0"/>
<proteinExistence type="predicted"/>
<evidence type="ECO:0000313" key="1">
    <source>
        <dbReference type="EMBL" id="KLO04467.1"/>
    </source>
</evidence>
<keyword evidence="2" id="KW-1185">Reference proteome</keyword>
<gene>
    <name evidence="1" type="ORF">SCHPADRAFT_753814</name>
</gene>
<sequence length="258" mass="29062">MRVAPRGLVLCTDKHSAEGVRRRKRDCRWYLRVQSAGGAGKQLPLPSPIFISMRASSPIRLHGLQQLQQPRTLHSHPPDRRKYPLHEQLTWIELKRAARILYCVRPLPAFIRRPITQALWSAVVNSLTNDVGMDRRRASVVLAPLRFYQYLCSPTAHSCATTVDLDDMNGRRGERDHCLRFEERCWQDAPSTQPIYLGTTTCLAAIDSGRRLLLPIGTRPPQHEMLTLRELRLSKGGGACFSPVSSCSQMPSSLVSGC</sequence>
<evidence type="ECO:0000313" key="2">
    <source>
        <dbReference type="Proteomes" id="UP000053477"/>
    </source>
</evidence>